<dbReference type="PANTHER" id="PTHR39177:SF1">
    <property type="entry name" value="ABC TRANSPORTER PERMEASE YTRC-RELATED"/>
    <property type="match status" value="1"/>
</dbReference>
<organism evidence="3 4">
    <name type="scientific">Vallitalea guaymasensis</name>
    <dbReference type="NCBI Taxonomy" id="1185412"/>
    <lineage>
        <taxon>Bacteria</taxon>
        <taxon>Bacillati</taxon>
        <taxon>Bacillota</taxon>
        <taxon>Clostridia</taxon>
        <taxon>Lachnospirales</taxon>
        <taxon>Vallitaleaceae</taxon>
        <taxon>Vallitalea</taxon>
    </lineage>
</organism>
<feature type="transmembrane region" description="Helical" evidence="1">
    <location>
        <begin position="269"/>
        <end position="291"/>
    </location>
</feature>
<feature type="domain" description="DUF6449" evidence="2">
    <location>
        <begin position="415"/>
        <end position="522"/>
    </location>
</feature>
<feature type="transmembrane region" description="Helical" evidence="1">
    <location>
        <begin position="330"/>
        <end position="347"/>
    </location>
</feature>
<dbReference type="Proteomes" id="UP000677305">
    <property type="component" value="Chromosome"/>
</dbReference>
<feature type="transmembrane region" description="Helical" evidence="1">
    <location>
        <begin position="231"/>
        <end position="249"/>
    </location>
</feature>
<dbReference type="AlphaFoldDB" id="A0A8J8MC21"/>
<dbReference type="EMBL" id="CP058561">
    <property type="protein sequence ID" value="QUH30064.1"/>
    <property type="molecule type" value="Genomic_DNA"/>
</dbReference>
<dbReference type="Pfam" id="PF20047">
    <property type="entry name" value="DUF6449"/>
    <property type="match status" value="1"/>
</dbReference>
<dbReference type="InterPro" id="IPR053046">
    <property type="entry name" value="ABC-5_transporter"/>
</dbReference>
<feature type="transmembrane region" description="Helical" evidence="1">
    <location>
        <begin position="297"/>
        <end position="318"/>
    </location>
</feature>
<feature type="transmembrane region" description="Helical" evidence="1">
    <location>
        <begin position="144"/>
        <end position="166"/>
    </location>
</feature>
<evidence type="ECO:0000313" key="4">
    <source>
        <dbReference type="Proteomes" id="UP000677305"/>
    </source>
</evidence>
<dbReference type="InterPro" id="IPR045611">
    <property type="entry name" value="DUF6449"/>
</dbReference>
<keyword evidence="1" id="KW-0472">Membrane</keyword>
<keyword evidence="4" id="KW-1185">Reference proteome</keyword>
<feature type="transmembrane region" description="Helical" evidence="1">
    <location>
        <begin position="20"/>
        <end position="42"/>
    </location>
</feature>
<evidence type="ECO:0000259" key="2">
    <source>
        <dbReference type="Pfam" id="PF20047"/>
    </source>
</evidence>
<keyword evidence="1" id="KW-1133">Transmembrane helix</keyword>
<keyword evidence="1" id="KW-0812">Transmembrane</keyword>
<dbReference type="RefSeq" id="WP_212690289.1">
    <property type="nucleotide sequence ID" value="NZ_CP058561.1"/>
</dbReference>
<protein>
    <recommendedName>
        <fullName evidence="2">DUF6449 domain-containing protein</fullName>
    </recommendedName>
</protein>
<accession>A0A8J8MC21</accession>
<reference evidence="3 4" key="1">
    <citation type="submission" date="2020-07" db="EMBL/GenBank/DDBJ databases">
        <title>Vallitalea guaymasensis genome.</title>
        <authorList>
            <person name="Postec A."/>
        </authorList>
    </citation>
    <scope>NUCLEOTIDE SEQUENCE [LARGE SCALE GENOMIC DNA]</scope>
    <source>
        <strain evidence="3 4">Ra1766G1</strain>
    </source>
</reference>
<evidence type="ECO:0000256" key="1">
    <source>
        <dbReference type="SAM" id="Phobius"/>
    </source>
</evidence>
<gene>
    <name evidence="3" type="ORF">HYG85_14540</name>
</gene>
<feature type="transmembrane region" description="Helical" evidence="1">
    <location>
        <begin position="103"/>
        <end position="132"/>
    </location>
</feature>
<name>A0A8J8MC21_9FIRM</name>
<evidence type="ECO:0000313" key="3">
    <source>
        <dbReference type="EMBL" id="QUH30064.1"/>
    </source>
</evidence>
<proteinExistence type="predicted"/>
<dbReference type="PANTHER" id="PTHR39177">
    <property type="entry name" value="ABC TRANSPORTER PERMEASE YTRC-RELATED"/>
    <property type="match status" value="1"/>
</dbReference>
<sequence length="642" mass="75189">MKSKTSYFSKTWFCNDLRAYGWFGIVYTIVLFCMMTLPSMLSYSDGNYNTNYMMNIFEFDNFFINVMLLTLPVLVAILLFRYLQVVRSYTIIHSYPYTRVQIFNSHILVGLILLLVPLLFNTVLMIIINTIVGCPTSNMFYLSWFLKASILSSAIFIISSFIGVIVGGSIWQLVFSYIFLLLPVGLIIMVLYFLNIVVYGFSDSYYSQANYLCPLIINNMSNMSVVMNMSIVAYIIYIIIFYPFALYLYKRRNLENVSSIICFNIFKVIFKYGVTFCFMLGAGVVFCYWYRDDESLLRFLIGGLVGAVIGYFLSEMLLQKQINVFNKYKGLLIYSLVIIIAVMGFKFDLLGYEKKVPKADDVESIDFNSGYSHRFFWNSYYSEYDTEEMINFIIALHTEIIKERPAEGDQVNIAYRLKNGKSIKRTYSIDKEEKYDQYYKAVFESIEFKENHYALLTNDEENIYNANIYPDSCKENIVIKDPQELKEFISITKQEIIDESYENMKESINLAKINFYGTSKKGRNITLDVQLKSNYTNLISWLKEKGYYENIVILPEDVSEMAITTSYRYEDEEDIFNRTGEYNYIYIKDKGKIQQILNSRVNISERYDDVKDMIVYIKYKSIDDIETIRISAERAPEFILKH</sequence>
<feature type="transmembrane region" description="Helical" evidence="1">
    <location>
        <begin position="178"/>
        <end position="201"/>
    </location>
</feature>
<feature type="transmembrane region" description="Helical" evidence="1">
    <location>
        <begin position="62"/>
        <end position="83"/>
    </location>
</feature>
<dbReference type="KEGG" id="vgu:HYG85_14540"/>